<dbReference type="InterPro" id="IPR027396">
    <property type="entry name" value="DsrEFH-like"/>
</dbReference>
<dbReference type="Gene3D" id="3.40.1260.10">
    <property type="entry name" value="DsrEFH-like"/>
    <property type="match status" value="1"/>
</dbReference>
<accession>A0A3S9P2W5</accession>
<gene>
    <name evidence="1" type="ORF">EI427_09980</name>
</gene>
<dbReference type="Proteomes" id="UP000267268">
    <property type="component" value="Chromosome 1"/>
</dbReference>
<evidence type="ECO:0000313" key="2">
    <source>
        <dbReference type="Proteomes" id="UP000267268"/>
    </source>
</evidence>
<dbReference type="KEGG" id="fll:EI427_09980"/>
<protein>
    <recommendedName>
        <fullName evidence="3">Peroxiredoxin family protein</fullName>
    </recommendedName>
</protein>
<dbReference type="InterPro" id="IPR032836">
    <property type="entry name" value="DsrE2-like"/>
</dbReference>
<dbReference type="RefSeq" id="WP_126614164.1">
    <property type="nucleotide sequence ID" value="NZ_CP034562.1"/>
</dbReference>
<dbReference type="PANTHER" id="PTHR34655:SF2">
    <property type="entry name" value="PEROXIREDOXIN FAMILY PROTEIN"/>
    <property type="match status" value="1"/>
</dbReference>
<organism evidence="1 2">
    <name type="scientific">Flammeovirga pectinis</name>
    <dbReference type="NCBI Taxonomy" id="2494373"/>
    <lineage>
        <taxon>Bacteria</taxon>
        <taxon>Pseudomonadati</taxon>
        <taxon>Bacteroidota</taxon>
        <taxon>Cytophagia</taxon>
        <taxon>Cytophagales</taxon>
        <taxon>Flammeovirgaceae</taxon>
        <taxon>Flammeovirga</taxon>
    </lineage>
</organism>
<name>A0A3S9P2W5_9BACT</name>
<keyword evidence="2" id="KW-1185">Reference proteome</keyword>
<dbReference type="SUPFAM" id="SSF75169">
    <property type="entry name" value="DsrEFH-like"/>
    <property type="match status" value="1"/>
</dbReference>
<evidence type="ECO:0000313" key="1">
    <source>
        <dbReference type="EMBL" id="AZQ62550.1"/>
    </source>
</evidence>
<dbReference type="OrthoDB" id="9792592at2"/>
<dbReference type="PANTHER" id="PTHR34655">
    <property type="entry name" value="CONSERVED WITHIN P. AEROPHILUM"/>
    <property type="match status" value="1"/>
</dbReference>
<dbReference type="Pfam" id="PF13686">
    <property type="entry name" value="DrsE_2"/>
    <property type="match status" value="1"/>
</dbReference>
<dbReference type="EMBL" id="CP034562">
    <property type="protein sequence ID" value="AZQ62550.1"/>
    <property type="molecule type" value="Genomic_DNA"/>
</dbReference>
<sequence>MEFNDPKLKEYIDQLVDEKLSEKTKEFSAQFDTIQNTLATLKAAPQTTEKVTMLVTSFELDKIMPAFIIANGAASFGMDVTLFFTLWGINALKDKSVYSGKTIKEKLITMMLPSTPQTTTISRLNMLGVGTEMMKMMMKENNIETLPDLIDLSVEMGAKLIACQMTMGMMGITTEEIRKDVEFGGVATYIEEASDATITLTF</sequence>
<reference evidence="1 2" key="1">
    <citation type="submission" date="2018-12" db="EMBL/GenBank/DDBJ databases">
        <title>Flammeovirga pectinis sp. nov., isolated from the gut of the Korean scallop, Patinopecten yessoensis.</title>
        <authorList>
            <person name="Bae J.-W."/>
            <person name="Jeong Y.-S."/>
            <person name="Kang W."/>
        </authorList>
    </citation>
    <scope>NUCLEOTIDE SEQUENCE [LARGE SCALE GENOMIC DNA]</scope>
    <source>
        <strain evidence="1 2">L12M1</strain>
    </source>
</reference>
<proteinExistence type="predicted"/>
<dbReference type="AlphaFoldDB" id="A0A3S9P2W5"/>
<evidence type="ECO:0008006" key="3">
    <source>
        <dbReference type="Google" id="ProtNLM"/>
    </source>
</evidence>